<evidence type="ECO:0000256" key="1">
    <source>
        <dbReference type="SAM" id="MobiDB-lite"/>
    </source>
</evidence>
<evidence type="ECO:0000313" key="3">
    <source>
        <dbReference type="EMBL" id="TCV75242.1"/>
    </source>
</evidence>
<dbReference type="Proteomes" id="UP000295649">
    <property type="component" value="Unassembled WGS sequence"/>
</dbReference>
<dbReference type="Gene3D" id="1.10.530.10">
    <property type="match status" value="1"/>
</dbReference>
<dbReference type="InterPro" id="IPR041219">
    <property type="entry name" value="Phage_lysozyme2"/>
</dbReference>
<feature type="compositionally biased region" description="Polar residues" evidence="1">
    <location>
        <begin position="68"/>
        <end position="84"/>
    </location>
</feature>
<name>A0ABY2CGN4_METMH</name>
<keyword evidence="4" id="KW-1185">Reference proteome</keyword>
<reference evidence="3 4" key="1">
    <citation type="submission" date="2019-03" db="EMBL/GenBank/DDBJ databases">
        <title>Systems level insights into methane cycling in arid and semi-arid ecosystems.</title>
        <authorList>
            <person name="Kalyuzhnaya M."/>
        </authorList>
    </citation>
    <scope>NUCLEOTIDE SEQUENCE [LARGE SCALE GENOMIC DNA]</scope>
    <source>
        <strain evidence="3 4">S-1</strain>
    </source>
</reference>
<comment type="caution">
    <text evidence="3">The sequence shown here is derived from an EMBL/GenBank/DDBJ whole genome shotgun (WGS) entry which is preliminary data.</text>
</comment>
<evidence type="ECO:0000259" key="2">
    <source>
        <dbReference type="Pfam" id="PF18013"/>
    </source>
</evidence>
<organism evidence="3 4">
    <name type="scientific">Methylomonas methanica</name>
    <dbReference type="NCBI Taxonomy" id="421"/>
    <lineage>
        <taxon>Bacteria</taxon>
        <taxon>Pseudomonadati</taxon>
        <taxon>Pseudomonadota</taxon>
        <taxon>Gammaproteobacteria</taxon>
        <taxon>Methylococcales</taxon>
        <taxon>Methylococcaceae</taxon>
        <taxon>Methylomonas</taxon>
    </lineage>
</organism>
<protein>
    <recommendedName>
        <fullName evidence="2">Phage tail lysozyme domain-containing protein</fullName>
    </recommendedName>
</protein>
<feature type="region of interest" description="Disordered" evidence="1">
    <location>
        <begin position="46"/>
        <end position="87"/>
    </location>
</feature>
<dbReference type="Pfam" id="PF18013">
    <property type="entry name" value="Phage_lysozyme2"/>
    <property type="match status" value="1"/>
</dbReference>
<gene>
    <name evidence="3" type="ORF">EDE11_1353</name>
</gene>
<dbReference type="EMBL" id="SMCN01000035">
    <property type="protein sequence ID" value="TCV75242.1"/>
    <property type="molecule type" value="Genomic_DNA"/>
</dbReference>
<sequence length="673" mass="70430">MALQSDSRGFLVGDPIDIGRMPNDIAIIQSDIAAIRRAISERWRSVSRPGGVSPGQSAASIARDSAGRFTSKSSSAPTVATPSGSRKIDSVPAAIAEGARVAVADRIKRMSRSDAVMPIRDSSGKFTAGASGIGGTAGVSVISSLSDRLSRLSGAASGIEDADPAVKAAREVAEPIQRSFQFFRGDKQSSWLKKILTKLTAFHKEESVYNRSTKDTLEKIERKPTAMASGISGFPISSLLGIGARGLLGAGKGLLRKVPLIGAILTSIGSIFDIFNSESSGLSRRDKDKYAGSVIGGTAGTIGGAIAGAMAGAVAGPVGMVIGGIVGSFLGDQAGQIIGDTFGGWVNDLRNADIPGKIAAAWDSAVTAMSATFNEAWSKVKDIGGLVMNVVGEQLNDVNSYVKANTGVDAKQLGSEWWDRTKANVSGAVDYTKQAASSLVDQAMQSVDWAAKNTTIGKAFSKAASTVKGGEIGSPERAMQLLMEKGWSKDDAAAIAANLNSESRFDTRASGDKGTAIGIAQWHQDRQAQFEKVFGKELTDASFEEQIAFIDWEMNNTNKKAGMAIRSAFGVDSKTAAVEQFYERSALGQRGGVQPERIADARKYAAINVSGPSVALAPRAPAMPKIAEPPPIVEPLLSTESPQFTVNLPTQDVGQNLTDRRIAHIASGGISNF</sequence>
<accession>A0ABY2CGN4</accession>
<feature type="domain" description="Phage tail lysozyme" evidence="2">
    <location>
        <begin position="477"/>
        <end position="605"/>
    </location>
</feature>
<proteinExistence type="predicted"/>
<evidence type="ECO:0000313" key="4">
    <source>
        <dbReference type="Proteomes" id="UP000295649"/>
    </source>
</evidence>